<organism evidence="2 3">
    <name type="scientific">Natronoflexus pectinivorans</name>
    <dbReference type="NCBI Taxonomy" id="682526"/>
    <lineage>
        <taxon>Bacteria</taxon>
        <taxon>Pseudomonadati</taxon>
        <taxon>Bacteroidota</taxon>
        <taxon>Bacteroidia</taxon>
        <taxon>Marinilabiliales</taxon>
        <taxon>Marinilabiliaceae</taxon>
        <taxon>Natronoflexus</taxon>
    </lineage>
</organism>
<dbReference type="Gene3D" id="1.10.4080.10">
    <property type="entry name" value="ADP-ribosylation/Crystallin J1"/>
    <property type="match status" value="1"/>
</dbReference>
<name>A0A4R2GN44_9BACT</name>
<gene>
    <name evidence="2" type="ORF">EV194_101345</name>
</gene>
<evidence type="ECO:0000256" key="1">
    <source>
        <dbReference type="PIRSR" id="PIRSR605502-1"/>
    </source>
</evidence>
<dbReference type="Pfam" id="PF03747">
    <property type="entry name" value="ADP_ribosyl_GH"/>
    <property type="match status" value="1"/>
</dbReference>
<protein>
    <submittedName>
        <fullName evidence="2">ADP-ribosylglycohydrolase</fullName>
    </submittedName>
</protein>
<dbReference type="Proteomes" id="UP000295221">
    <property type="component" value="Unassembled WGS sequence"/>
</dbReference>
<dbReference type="InterPro" id="IPR036705">
    <property type="entry name" value="Ribosyl_crysJ1_sf"/>
</dbReference>
<dbReference type="PANTHER" id="PTHR16222">
    <property type="entry name" value="ADP-RIBOSYLGLYCOHYDROLASE"/>
    <property type="match status" value="1"/>
</dbReference>
<accession>A0A4R2GN44</accession>
<feature type="binding site" evidence="1">
    <location>
        <position position="34"/>
    </location>
    <ligand>
        <name>Mg(2+)</name>
        <dbReference type="ChEBI" id="CHEBI:18420"/>
        <label>1</label>
    </ligand>
</feature>
<feature type="binding site" evidence="1">
    <location>
        <position position="35"/>
    </location>
    <ligand>
        <name>Mg(2+)</name>
        <dbReference type="ChEBI" id="CHEBI:18420"/>
        <label>1</label>
    </ligand>
</feature>
<proteinExistence type="predicted"/>
<feature type="binding site" evidence="1">
    <location>
        <position position="36"/>
    </location>
    <ligand>
        <name>Mg(2+)</name>
        <dbReference type="ChEBI" id="CHEBI:18420"/>
        <label>1</label>
    </ligand>
</feature>
<keyword evidence="1" id="KW-0479">Metal-binding</keyword>
<dbReference type="PANTHER" id="PTHR16222:SF12">
    <property type="entry name" value="ADP-RIBOSYLGLYCOHYDROLASE-RELATED"/>
    <property type="match status" value="1"/>
</dbReference>
<dbReference type="GO" id="GO:0016787">
    <property type="term" value="F:hydrolase activity"/>
    <property type="evidence" value="ECO:0007669"/>
    <property type="project" value="UniProtKB-KW"/>
</dbReference>
<keyword evidence="1" id="KW-0460">Magnesium</keyword>
<keyword evidence="2" id="KW-0378">Hydrolase</keyword>
<dbReference type="GO" id="GO:0046872">
    <property type="term" value="F:metal ion binding"/>
    <property type="evidence" value="ECO:0007669"/>
    <property type="project" value="UniProtKB-KW"/>
</dbReference>
<evidence type="ECO:0000313" key="3">
    <source>
        <dbReference type="Proteomes" id="UP000295221"/>
    </source>
</evidence>
<dbReference type="RefSeq" id="WP_132431419.1">
    <property type="nucleotide sequence ID" value="NZ_SLWK01000001.1"/>
</dbReference>
<dbReference type="AlphaFoldDB" id="A0A4R2GN44"/>
<sequence>MKGAIIGDIIGSAFKNSDLADTDFQLFRPTSEFTDDTVLTLATADSVLHGYDYKQSIVNWVLKHPNAGYRKDFLEWVKSDQGNPYISKGDGAARRISPIGFLAQSMEEALHEAEISTIVTHNVPERIAAAQATAVSVYMAFNGATRKDIKSYVSAHFEYDLNLKTSYWKEHIKSGQPLITPVPPALSAFFEASDFEEAVRLAIYIGGPANTIASITGALAQAYFKHIPKAFIKRALTRLTPDMENLIEKFDQSCRIEEKISVS</sequence>
<evidence type="ECO:0000313" key="2">
    <source>
        <dbReference type="EMBL" id="TCO10714.1"/>
    </source>
</evidence>
<reference evidence="2 3" key="1">
    <citation type="submission" date="2019-03" db="EMBL/GenBank/DDBJ databases">
        <title>Genomic Encyclopedia of Type Strains, Phase IV (KMG-IV): sequencing the most valuable type-strain genomes for metagenomic binning, comparative biology and taxonomic classification.</title>
        <authorList>
            <person name="Goeker M."/>
        </authorList>
    </citation>
    <scope>NUCLEOTIDE SEQUENCE [LARGE SCALE GENOMIC DNA]</scope>
    <source>
        <strain evidence="2 3">DSM 24179</strain>
    </source>
</reference>
<dbReference type="InterPro" id="IPR050792">
    <property type="entry name" value="ADP-ribosylglycohydrolase"/>
</dbReference>
<comment type="caution">
    <text evidence="2">The sequence shown here is derived from an EMBL/GenBank/DDBJ whole genome shotgun (WGS) entry which is preliminary data.</text>
</comment>
<dbReference type="OrthoDB" id="9798107at2"/>
<dbReference type="SUPFAM" id="SSF101478">
    <property type="entry name" value="ADP-ribosylglycohydrolase"/>
    <property type="match status" value="1"/>
</dbReference>
<dbReference type="EMBL" id="SLWK01000001">
    <property type="protein sequence ID" value="TCO10714.1"/>
    <property type="molecule type" value="Genomic_DNA"/>
</dbReference>
<keyword evidence="3" id="KW-1185">Reference proteome</keyword>
<feature type="binding site" evidence="1">
    <location>
        <position position="211"/>
    </location>
    <ligand>
        <name>Mg(2+)</name>
        <dbReference type="ChEBI" id="CHEBI:18420"/>
        <label>1</label>
    </ligand>
</feature>
<dbReference type="InterPro" id="IPR005502">
    <property type="entry name" value="Ribosyl_crysJ1"/>
</dbReference>
<comment type="cofactor">
    <cofactor evidence="1">
        <name>Mg(2+)</name>
        <dbReference type="ChEBI" id="CHEBI:18420"/>
    </cofactor>
    <text evidence="1">Binds 2 magnesium ions per subunit.</text>
</comment>